<dbReference type="InterPro" id="IPR050173">
    <property type="entry name" value="ABC_transporter_C-like"/>
</dbReference>
<feature type="transmembrane region" description="Helical" evidence="8">
    <location>
        <begin position="1072"/>
        <end position="1095"/>
    </location>
</feature>
<feature type="transmembrane region" description="Helical" evidence="8">
    <location>
        <begin position="385"/>
        <end position="406"/>
    </location>
</feature>
<dbReference type="InterPro" id="IPR056227">
    <property type="entry name" value="TMD0_ABC"/>
</dbReference>
<dbReference type="InterPro" id="IPR044726">
    <property type="entry name" value="ABCC_6TM_D2"/>
</dbReference>
<evidence type="ECO:0000259" key="10">
    <source>
        <dbReference type="PROSITE" id="PS50929"/>
    </source>
</evidence>
<evidence type="ECO:0000256" key="4">
    <source>
        <dbReference type="ARBA" id="ARBA00022741"/>
    </source>
</evidence>
<dbReference type="InterPro" id="IPR011527">
    <property type="entry name" value="ABC1_TM_dom"/>
</dbReference>
<keyword evidence="2" id="KW-0813">Transport</keyword>
<dbReference type="Gene3D" id="3.40.50.300">
    <property type="entry name" value="P-loop containing nucleotide triphosphate hydrolases"/>
    <property type="match status" value="2"/>
</dbReference>
<evidence type="ECO:0000313" key="11">
    <source>
        <dbReference type="EMBL" id="KAJ4388528.1"/>
    </source>
</evidence>
<feature type="transmembrane region" description="Helical" evidence="8">
    <location>
        <begin position="57"/>
        <end position="78"/>
    </location>
</feature>
<dbReference type="PANTHER" id="PTHR24223:SF345">
    <property type="entry name" value="ABC MULTIDRUG TRANSPORTER (EUROFUNG)"/>
    <property type="match status" value="1"/>
</dbReference>
<feature type="domain" description="ABC transporter" evidence="9">
    <location>
        <begin position="560"/>
        <end position="790"/>
    </location>
</feature>
<dbReference type="GO" id="GO:0005524">
    <property type="term" value="F:ATP binding"/>
    <property type="evidence" value="ECO:0007669"/>
    <property type="project" value="UniProtKB-KW"/>
</dbReference>
<dbReference type="PROSITE" id="PS50893">
    <property type="entry name" value="ABC_TRANSPORTER_2"/>
    <property type="match status" value="2"/>
</dbReference>
<dbReference type="OrthoDB" id="6500128at2759"/>
<comment type="subcellular location">
    <subcellularLocation>
        <location evidence="1">Membrane</location>
        <topology evidence="1">Multi-pass membrane protein</topology>
    </subcellularLocation>
</comment>
<gene>
    <name evidence="11" type="ORF">N0V93_005986</name>
</gene>
<dbReference type="PANTHER" id="PTHR24223">
    <property type="entry name" value="ATP-BINDING CASSETTE SUB-FAMILY C"/>
    <property type="match status" value="1"/>
</dbReference>
<feature type="transmembrane region" description="Helical" evidence="8">
    <location>
        <begin position="463"/>
        <end position="489"/>
    </location>
</feature>
<dbReference type="GO" id="GO:0016887">
    <property type="term" value="F:ATP hydrolysis activity"/>
    <property type="evidence" value="ECO:0007669"/>
    <property type="project" value="InterPro"/>
</dbReference>
<feature type="transmembrane region" description="Helical" evidence="8">
    <location>
        <begin position="980"/>
        <end position="1003"/>
    </location>
</feature>
<keyword evidence="7 8" id="KW-0472">Membrane</keyword>
<evidence type="ECO:0000256" key="6">
    <source>
        <dbReference type="ARBA" id="ARBA00022989"/>
    </source>
</evidence>
<dbReference type="EMBL" id="JAPEVB010000004">
    <property type="protein sequence ID" value="KAJ4388528.1"/>
    <property type="molecule type" value="Genomic_DNA"/>
</dbReference>
<dbReference type="InterPro" id="IPR017871">
    <property type="entry name" value="ABC_transporter-like_CS"/>
</dbReference>
<dbReference type="Pfam" id="PF00005">
    <property type="entry name" value="ABC_tran"/>
    <property type="match status" value="2"/>
</dbReference>
<evidence type="ECO:0000256" key="2">
    <source>
        <dbReference type="ARBA" id="ARBA00022448"/>
    </source>
</evidence>
<keyword evidence="6 8" id="KW-1133">Transmembrane helix</keyword>
<dbReference type="InterPro" id="IPR027417">
    <property type="entry name" value="P-loop_NTPase"/>
</dbReference>
<feature type="domain" description="ABC transmembrane type-1" evidence="10">
    <location>
        <begin position="255"/>
        <end position="526"/>
    </location>
</feature>
<dbReference type="GO" id="GO:0016020">
    <property type="term" value="C:membrane"/>
    <property type="evidence" value="ECO:0007669"/>
    <property type="project" value="UniProtKB-SubCell"/>
</dbReference>
<dbReference type="Pfam" id="PF00664">
    <property type="entry name" value="ABC_membrane"/>
    <property type="match status" value="1"/>
</dbReference>
<dbReference type="InterPro" id="IPR036640">
    <property type="entry name" value="ABC1_TM_sf"/>
</dbReference>
<dbReference type="SUPFAM" id="SSF52540">
    <property type="entry name" value="P-loop containing nucleoside triphosphate hydrolases"/>
    <property type="match status" value="2"/>
</dbReference>
<feature type="domain" description="ABC transmembrane type-1" evidence="10">
    <location>
        <begin position="847"/>
        <end position="1131"/>
    </location>
</feature>
<dbReference type="SMART" id="SM00382">
    <property type="entry name" value="AAA"/>
    <property type="match status" value="2"/>
</dbReference>
<evidence type="ECO:0000256" key="7">
    <source>
        <dbReference type="ARBA" id="ARBA00023136"/>
    </source>
</evidence>
<dbReference type="InterPro" id="IPR003593">
    <property type="entry name" value="AAA+_ATPase"/>
</dbReference>
<comment type="caution">
    <text evidence="11">The sequence shown here is derived from an EMBL/GenBank/DDBJ whole genome shotgun (WGS) entry which is preliminary data.</text>
</comment>
<evidence type="ECO:0000256" key="5">
    <source>
        <dbReference type="ARBA" id="ARBA00022840"/>
    </source>
</evidence>
<keyword evidence="12" id="KW-1185">Reference proteome</keyword>
<name>A0A9W8YQU1_9PEZI</name>
<evidence type="ECO:0000256" key="8">
    <source>
        <dbReference type="SAM" id="Phobius"/>
    </source>
</evidence>
<dbReference type="PROSITE" id="PS50929">
    <property type="entry name" value="ABC_TM1F"/>
    <property type="match status" value="2"/>
</dbReference>
<feature type="transmembrane region" description="Helical" evidence="8">
    <location>
        <begin position="1101"/>
        <end position="1120"/>
    </location>
</feature>
<sequence length="1410" mass="151569">MATTCQSDDGFGPAVPVGIWQAGQSIFLAKQVNAVLLLCSKIALLVIASSASHTSTAAIVATVLETLAAALISPLSWLEHRHTKRPSICLFSYLLLTTIFDVVRCRSFWLAASTHGNITDATSAAFTVALVFRANLLVLESQGKPCSKAALTELRSCSPEEEAGIFSLGLIWWLNSLLLLGSRQSLGLEDLYALDRALECAPGDARDVPSQIGEKQRRATVTETKEKPKPRVQAAFRLLARGVGLSAAFPVIPRLFLIGFTVAQSLVVKRVLIQLSSESVAASNQDSTKYGLIGATCLVYLGIASSSSFFGYLHERTLTKLRGHLIQQTYIHSIHLPSTAAGPPQGLTIVTSDVENIYNGLRNVHEAWAGLVQMALALWLTYLEIGLACLGALATILVSCVAIALLSPRTVARQREWMKLLESRVGQTSHIIRSLKGLRMSGLAETSVPILQSARDREIQGGAYFRVLVSISATISQCPAVLAPVVVLATGSRSLNTATAFTTLSYLGMMTQPLATMIQTIPMVLASLVCLQRIDLFLSTPVHQDIRHLGPSHIDNNLAVCFDNASFGWGVGANRKVVLHNVNIQLSKSCLAVVTGPVGCGKSTLLQAVLGEVAASQGMVAINAHCMAYCAQVPYLFKQTIRQNIIGSTPFDPERYHDVVEASALLLDFKQLPLGDGTQLNSGGQSLSGGQRQRISLARALYHPADLLVMDDVLSGLDKETESWIICHVFGPHGLLASRGATALISGSSEKLTELADLAITITKDGEVATRVIIKTVWSDSLFKDRKVKELGVDKKSVIVEATLPVSQAVSNCEFKSKTGQHQINSAKNNTGSDGRIWLHYFSSVGWLNIAMLIITAASFGASTTYPTVWLEKWTDNSDFEVHSFSYYMSVYGGLAAGSLGSSLCIGVLVLVRFASNAGTTLHKNALHTIMSATTRYLTTTEIGTIITHFSQDMAIVDGMLAGCLINLIAAIVITLGQAALLVVSSAWLAISFPILGVGMYFIRRLYLPTAMRLRVLDLEAKGPLVSHLLSTLSCPSTIRAFGWTSAEVKRNQELLDQSQQPSYLLGITQQWLLLVANLAITGLALALTSLALFLSPRAGTVGVVGVGLLTLTSFGRNLADIMKAYTLVETALGAIARLKTFSETTPLERKLGKDKDIIGLDELWPNKGAIQINRLSASYDGSDTLGSRLAVKDISLSIQPGEKVAICGRTGSGKSSVVMLLLGFLDPTSDSDGATGSTITIDRVSITKLTRNTLNSRIIALPQDAVFLPSGSSIRQNLDVSGRADEELCLSALDAVGLLSTLVTNLDAPLDQSSLSQGQRQLFCLARCILRRRIKLKQCECLGSQEGGLLLLDEATAHLDDSTSDKVDEIISREFENYTVVAVTHSTRNMHLFTRVVTIDDGRVVEKAT</sequence>
<dbReference type="Proteomes" id="UP001140453">
    <property type="component" value="Unassembled WGS sequence"/>
</dbReference>
<evidence type="ECO:0000256" key="1">
    <source>
        <dbReference type="ARBA" id="ARBA00004141"/>
    </source>
</evidence>
<evidence type="ECO:0008006" key="13">
    <source>
        <dbReference type="Google" id="ProtNLM"/>
    </source>
</evidence>
<keyword evidence="3 8" id="KW-0812">Transmembrane</keyword>
<keyword evidence="4" id="KW-0547">Nucleotide-binding</keyword>
<organism evidence="11 12">
    <name type="scientific">Gnomoniopsis smithogilvyi</name>
    <dbReference type="NCBI Taxonomy" id="1191159"/>
    <lineage>
        <taxon>Eukaryota</taxon>
        <taxon>Fungi</taxon>
        <taxon>Dikarya</taxon>
        <taxon>Ascomycota</taxon>
        <taxon>Pezizomycotina</taxon>
        <taxon>Sordariomycetes</taxon>
        <taxon>Sordariomycetidae</taxon>
        <taxon>Diaporthales</taxon>
        <taxon>Gnomoniaceae</taxon>
        <taxon>Gnomoniopsis</taxon>
    </lineage>
</organism>
<dbReference type="GO" id="GO:0140359">
    <property type="term" value="F:ABC-type transporter activity"/>
    <property type="evidence" value="ECO:0007669"/>
    <property type="project" value="InterPro"/>
</dbReference>
<reference evidence="11" key="1">
    <citation type="submission" date="2022-10" db="EMBL/GenBank/DDBJ databases">
        <title>Tapping the CABI collections for fungal endophytes: first genome assemblies for Collariella, Neodidymelliopsis, Ascochyta clinopodiicola, Didymella pomorum, Didymosphaeria variabile, Neocosmospora piperis and Neocucurbitaria cava.</title>
        <authorList>
            <person name="Hill R."/>
        </authorList>
    </citation>
    <scope>NUCLEOTIDE SEQUENCE</scope>
    <source>
        <strain evidence="11">IMI 355082</strain>
    </source>
</reference>
<feature type="transmembrane region" description="Helical" evidence="8">
    <location>
        <begin position="32"/>
        <end position="51"/>
    </location>
</feature>
<evidence type="ECO:0000259" key="9">
    <source>
        <dbReference type="PROSITE" id="PS50893"/>
    </source>
</evidence>
<dbReference type="PROSITE" id="PS00211">
    <property type="entry name" value="ABC_TRANSPORTER_1"/>
    <property type="match status" value="2"/>
</dbReference>
<feature type="transmembrane region" description="Helical" evidence="8">
    <location>
        <begin position="290"/>
        <end position="313"/>
    </location>
</feature>
<feature type="transmembrane region" description="Helical" evidence="8">
    <location>
        <begin position="886"/>
        <end position="912"/>
    </location>
</feature>
<feature type="transmembrane region" description="Helical" evidence="8">
    <location>
        <begin position="509"/>
        <end position="531"/>
    </location>
</feature>
<feature type="domain" description="ABC transporter" evidence="9">
    <location>
        <begin position="1171"/>
        <end position="1410"/>
    </location>
</feature>
<feature type="transmembrane region" description="Helical" evidence="8">
    <location>
        <begin position="955"/>
        <end position="974"/>
    </location>
</feature>
<dbReference type="Pfam" id="PF24357">
    <property type="entry name" value="TMD0_ABC"/>
    <property type="match status" value="1"/>
</dbReference>
<keyword evidence="5" id="KW-0067">ATP-binding</keyword>
<dbReference type="CDD" id="cd18580">
    <property type="entry name" value="ABC_6TM_ABCC_D2"/>
    <property type="match status" value="1"/>
</dbReference>
<feature type="transmembrane region" description="Helical" evidence="8">
    <location>
        <begin position="846"/>
        <end position="866"/>
    </location>
</feature>
<proteinExistence type="predicted"/>
<dbReference type="InterPro" id="IPR003439">
    <property type="entry name" value="ABC_transporter-like_ATP-bd"/>
</dbReference>
<accession>A0A9W8YQU1</accession>
<evidence type="ECO:0000256" key="3">
    <source>
        <dbReference type="ARBA" id="ARBA00022692"/>
    </source>
</evidence>
<dbReference type="SUPFAM" id="SSF90123">
    <property type="entry name" value="ABC transporter transmembrane region"/>
    <property type="match status" value="2"/>
</dbReference>
<dbReference type="Gene3D" id="1.20.1560.10">
    <property type="entry name" value="ABC transporter type 1, transmembrane domain"/>
    <property type="match status" value="2"/>
</dbReference>
<evidence type="ECO:0000313" key="12">
    <source>
        <dbReference type="Proteomes" id="UP001140453"/>
    </source>
</evidence>
<protein>
    <recommendedName>
        <fullName evidence="13">ABC transporter</fullName>
    </recommendedName>
</protein>